<keyword evidence="1" id="KW-0732">Signal</keyword>
<proteinExistence type="predicted"/>
<accession>A0AAV7KU50</accession>
<feature type="signal peptide" evidence="1">
    <location>
        <begin position="1"/>
        <end position="26"/>
    </location>
</feature>
<name>A0AAV7KU50_PLEWA</name>
<reference evidence="2" key="1">
    <citation type="journal article" date="2022" name="bioRxiv">
        <title>Sequencing and chromosome-scale assembly of the giantPleurodeles waltlgenome.</title>
        <authorList>
            <person name="Brown T."/>
            <person name="Elewa A."/>
            <person name="Iarovenko S."/>
            <person name="Subramanian E."/>
            <person name="Araus A.J."/>
            <person name="Petzold A."/>
            <person name="Susuki M."/>
            <person name="Suzuki K.-i.T."/>
            <person name="Hayashi T."/>
            <person name="Toyoda A."/>
            <person name="Oliveira C."/>
            <person name="Osipova E."/>
            <person name="Leigh N.D."/>
            <person name="Simon A."/>
            <person name="Yun M.H."/>
        </authorList>
    </citation>
    <scope>NUCLEOTIDE SEQUENCE</scope>
    <source>
        <strain evidence="2">20211129_DDA</strain>
        <tissue evidence="2">Liver</tissue>
    </source>
</reference>
<keyword evidence="3" id="KW-1185">Reference proteome</keyword>
<protein>
    <recommendedName>
        <fullName evidence="4">Secreted protein</fullName>
    </recommendedName>
</protein>
<comment type="caution">
    <text evidence="2">The sequence shown here is derived from an EMBL/GenBank/DDBJ whole genome shotgun (WGS) entry which is preliminary data.</text>
</comment>
<dbReference type="AlphaFoldDB" id="A0AAV7KU50"/>
<dbReference type="Proteomes" id="UP001066276">
    <property type="component" value="Chromosome 12"/>
</dbReference>
<evidence type="ECO:0008006" key="4">
    <source>
        <dbReference type="Google" id="ProtNLM"/>
    </source>
</evidence>
<evidence type="ECO:0000313" key="2">
    <source>
        <dbReference type="EMBL" id="KAJ1083011.1"/>
    </source>
</evidence>
<evidence type="ECO:0000256" key="1">
    <source>
        <dbReference type="SAM" id="SignalP"/>
    </source>
</evidence>
<dbReference type="EMBL" id="JANPWB010000016">
    <property type="protein sequence ID" value="KAJ1083011.1"/>
    <property type="molecule type" value="Genomic_DNA"/>
</dbReference>
<gene>
    <name evidence="2" type="ORF">NDU88_003172</name>
</gene>
<evidence type="ECO:0000313" key="3">
    <source>
        <dbReference type="Proteomes" id="UP001066276"/>
    </source>
</evidence>
<sequence>MAARGRLYWIATVRLLWDLLRRCALPWELGITSTTCAPAWSRTAAERPRSCCESLPTAFSFDIWCRELEGCRLPGRICGSWKFGSGDL</sequence>
<organism evidence="2 3">
    <name type="scientific">Pleurodeles waltl</name>
    <name type="common">Iberian ribbed newt</name>
    <dbReference type="NCBI Taxonomy" id="8319"/>
    <lineage>
        <taxon>Eukaryota</taxon>
        <taxon>Metazoa</taxon>
        <taxon>Chordata</taxon>
        <taxon>Craniata</taxon>
        <taxon>Vertebrata</taxon>
        <taxon>Euteleostomi</taxon>
        <taxon>Amphibia</taxon>
        <taxon>Batrachia</taxon>
        <taxon>Caudata</taxon>
        <taxon>Salamandroidea</taxon>
        <taxon>Salamandridae</taxon>
        <taxon>Pleurodelinae</taxon>
        <taxon>Pleurodeles</taxon>
    </lineage>
</organism>
<feature type="chain" id="PRO_5043753686" description="Secreted protein" evidence="1">
    <location>
        <begin position="27"/>
        <end position="88"/>
    </location>
</feature>